<reference evidence="2" key="1">
    <citation type="submission" date="2023-10" db="EMBL/GenBank/DDBJ databases">
        <title>Genome assembly of Pristionchus species.</title>
        <authorList>
            <person name="Yoshida K."/>
            <person name="Sommer R.J."/>
        </authorList>
    </citation>
    <scope>NUCLEOTIDE SEQUENCE</scope>
    <source>
        <strain evidence="2">RS0144</strain>
    </source>
</reference>
<name>A0AAV5SW46_9BILA</name>
<dbReference type="EMBL" id="BTSX01000003">
    <property type="protein sequence ID" value="GMS87350.1"/>
    <property type="molecule type" value="Genomic_DNA"/>
</dbReference>
<dbReference type="Proteomes" id="UP001432027">
    <property type="component" value="Unassembled WGS sequence"/>
</dbReference>
<evidence type="ECO:0000313" key="3">
    <source>
        <dbReference type="Proteomes" id="UP001432027"/>
    </source>
</evidence>
<dbReference type="InterPro" id="IPR036181">
    <property type="entry name" value="MIT_dom_sf"/>
</dbReference>
<proteinExistence type="predicted"/>
<accession>A0AAV5SW46</accession>
<sequence length="86" mass="9810">MTQVAGPSYVQQGVALVTRAVEEDTARNYEEALELYDRSIECFFHAMKSKVEVSLICTLLSPRKHIIRAETLVQLPKYDLPLNHAY</sequence>
<dbReference type="Gene3D" id="1.20.58.80">
    <property type="entry name" value="Phosphotransferase system, lactose/cellobiose-type IIA subunit"/>
    <property type="match status" value="1"/>
</dbReference>
<dbReference type="AlphaFoldDB" id="A0AAV5SW46"/>
<keyword evidence="3" id="KW-1185">Reference proteome</keyword>
<dbReference type="InterPro" id="IPR007330">
    <property type="entry name" value="MIT_dom"/>
</dbReference>
<feature type="domain" description="MIT" evidence="1">
    <location>
        <begin position="11"/>
        <end position="50"/>
    </location>
</feature>
<dbReference type="SUPFAM" id="SSF116846">
    <property type="entry name" value="MIT domain"/>
    <property type="match status" value="1"/>
</dbReference>
<evidence type="ECO:0000259" key="1">
    <source>
        <dbReference type="Pfam" id="PF04212"/>
    </source>
</evidence>
<evidence type="ECO:0000313" key="2">
    <source>
        <dbReference type="EMBL" id="GMS87350.1"/>
    </source>
</evidence>
<dbReference type="Pfam" id="PF04212">
    <property type="entry name" value="MIT"/>
    <property type="match status" value="1"/>
</dbReference>
<protein>
    <recommendedName>
        <fullName evidence="1">MIT domain-containing protein</fullName>
    </recommendedName>
</protein>
<organism evidence="2 3">
    <name type="scientific">Pristionchus entomophagus</name>
    <dbReference type="NCBI Taxonomy" id="358040"/>
    <lineage>
        <taxon>Eukaryota</taxon>
        <taxon>Metazoa</taxon>
        <taxon>Ecdysozoa</taxon>
        <taxon>Nematoda</taxon>
        <taxon>Chromadorea</taxon>
        <taxon>Rhabditida</taxon>
        <taxon>Rhabditina</taxon>
        <taxon>Diplogasteromorpha</taxon>
        <taxon>Diplogasteroidea</taxon>
        <taxon>Neodiplogasteridae</taxon>
        <taxon>Pristionchus</taxon>
    </lineage>
</organism>
<gene>
    <name evidence="2" type="ORF">PENTCL1PPCAC_9525</name>
</gene>
<comment type="caution">
    <text evidence="2">The sequence shown here is derived from an EMBL/GenBank/DDBJ whole genome shotgun (WGS) entry which is preliminary data.</text>
</comment>